<reference evidence="2 3" key="1">
    <citation type="journal article" date="2021" name="MBio">
        <title>A New Model Trypanosomatid, Novymonas esmeraldas: Genomic Perception of Its 'Candidatus Pandoraea novymonadis' Endosymbiont.</title>
        <authorList>
            <person name="Zakharova A."/>
            <person name="Saura A."/>
            <person name="Butenko A."/>
            <person name="Podesvova L."/>
            <person name="Warmusova S."/>
            <person name="Kostygov A.Y."/>
            <person name="Nenarokova A."/>
            <person name="Lukes J."/>
            <person name="Opperdoes F.R."/>
            <person name="Yurchenko V."/>
        </authorList>
    </citation>
    <scope>NUCLEOTIDE SEQUENCE [LARGE SCALE GENOMIC DNA]</scope>
    <source>
        <strain evidence="2 3">E262AT.01</strain>
    </source>
</reference>
<feature type="region of interest" description="Disordered" evidence="1">
    <location>
        <begin position="457"/>
        <end position="497"/>
    </location>
</feature>
<accession>A0AAW0EVD8</accession>
<feature type="region of interest" description="Disordered" evidence="1">
    <location>
        <begin position="233"/>
        <end position="260"/>
    </location>
</feature>
<feature type="region of interest" description="Disordered" evidence="1">
    <location>
        <begin position="300"/>
        <end position="330"/>
    </location>
</feature>
<evidence type="ECO:0000256" key="1">
    <source>
        <dbReference type="SAM" id="MobiDB-lite"/>
    </source>
</evidence>
<keyword evidence="3" id="KW-1185">Reference proteome</keyword>
<feature type="compositionally biased region" description="Polar residues" evidence="1">
    <location>
        <begin position="474"/>
        <end position="487"/>
    </location>
</feature>
<feature type="compositionally biased region" description="Polar residues" evidence="1">
    <location>
        <begin position="300"/>
        <end position="316"/>
    </location>
</feature>
<feature type="compositionally biased region" description="Low complexity" evidence="1">
    <location>
        <begin position="248"/>
        <end position="260"/>
    </location>
</feature>
<sequence length="627" mass="61753">MDGMDVVLHRGSGGAALPSSPIDHAADSVGARHLSGGANMNASASLSANVSRLMASPRPAAVTHAAPASTSAAAASDESAAALSHDATNVFAATTSGAAPEEGELDQFDIVLQQDAAASSGSAQAPFRNRSPSNAGTHSPSGATPPLTVGGYAASTGSSGLLPPSSAHFSGAVGGNQRTSPGVLLHGGARRLPSVAGACQASAITQDRDQCARLIHQMASACRGELHLHGHSGGNISVASPGGDPRATSSPGTQQPSSSVAAAAAGVVGLDPHLFEDELNLLTGIILEANMAHNPQWQPQLTHRSTQHARTNSNGGYVSPPHGLLRASPRSSGAAAAAAAAASGPTTLPSTSAAAAATMAASLLGASVGAVSRSHPRSSPANAVPASHLPSNYAVGAAVGNADGRSTIDTEVSDSLCRISHLGGGSGGGGGGGGGGGAHHHLYMMEHGVRPMNPCQGTAAPSGVVGGGGGSGVRSISQLQQHQQAWSTLMHEGASSPGHLDRAAIASLSSQALRRPSGGAARSTSATVKHPRAVKPQVSSDGGRIRGPRSRTGKNVAPSNHSAFSECSGGETRSCRSTLTGAHRVPSSSANATTNTSLSSCAFHQIQVDLGMSINASGGGNGRSANV</sequence>
<name>A0AAW0EVD8_9TRYP</name>
<protein>
    <submittedName>
        <fullName evidence="2">Uncharacterized protein</fullName>
    </submittedName>
</protein>
<dbReference type="Proteomes" id="UP001430356">
    <property type="component" value="Unassembled WGS sequence"/>
</dbReference>
<feature type="region of interest" description="Disordered" evidence="1">
    <location>
        <begin position="119"/>
        <end position="151"/>
    </location>
</feature>
<proteinExistence type="predicted"/>
<evidence type="ECO:0000313" key="2">
    <source>
        <dbReference type="EMBL" id="KAK7197404.1"/>
    </source>
</evidence>
<feature type="compositionally biased region" description="Polar residues" evidence="1">
    <location>
        <begin position="130"/>
        <end position="142"/>
    </location>
</feature>
<gene>
    <name evidence="2" type="ORF">NESM_000688600</name>
</gene>
<dbReference type="EMBL" id="JAECZO010000104">
    <property type="protein sequence ID" value="KAK7197404.1"/>
    <property type="molecule type" value="Genomic_DNA"/>
</dbReference>
<feature type="region of interest" description="Disordered" evidence="1">
    <location>
        <begin position="511"/>
        <end position="595"/>
    </location>
</feature>
<dbReference type="AlphaFoldDB" id="A0AAW0EVD8"/>
<evidence type="ECO:0000313" key="3">
    <source>
        <dbReference type="Proteomes" id="UP001430356"/>
    </source>
</evidence>
<comment type="caution">
    <text evidence="2">The sequence shown here is derived from an EMBL/GenBank/DDBJ whole genome shotgun (WGS) entry which is preliminary data.</text>
</comment>
<organism evidence="2 3">
    <name type="scientific">Novymonas esmeraldas</name>
    <dbReference type="NCBI Taxonomy" id="1808958"/>
    <lineage>
        <taxon>Eukaryota</taxon>
        <taxon>Discoba</taxon>
        <taxon>Euglenozoa</taxon>
        <taxon>Kinetoplastea</taxon>
        <taxon>Metakinetoplastina</taxon>
        <taxon>Trypanosomatida</taxon>
        <taxon>Trypanosomatidae</taxon>
        <taxon>Novymonas</taxon>
    </lineage>
</organism>